<dbReference type="GO" id="GO:0005524">
    <property type="term" value="F:ATP binding"/>
    <property type="evidence" value="ECO:0007669"/>
    <property type="project" value="UniProtKB-KW"/>
</dbReference>
<evidence type="ECO:0000313" key="6">
    <source>
        <dbReference type="Proteomes" id="UP000192660"/>
    </source>
</evidence>
<proteinExistence type="predicted"/>
<dbReference type="InterPro" id="IPR050625">
    <property type="entry name" value="ParA/MinD_ATPase"/>
</dbReference>
<dbReference type="GO" id="GO:0005829">
    <property type="term" value="C:cytosol"/>
    <property type="evidence" value="ECO:0007669"/>
    <property type="project" value="TreeGrafter"/>
</dbReference>
<feature type="compositionally biased region" description="Low complexity" evidence="3">
    <location>
        <begin position="158"/>
        <end position="183"/>
    </location>
</feature>
<dbReference type="InterPro" id="IPR002586">
    <property type="entry name" value="CobQ/CobB/MinD/ParA_Nub-bd_dom"/>
</dbReference>
<dbReference type="GO" id="GO:0016887">
    <property type="term" value="F:ATP hydrolysis activity"/>
    <property type="evidence" value="ECO:0007669"/>
    <property type="project" value="TreeGrafter"/>
</dbReference>
<organism evidence="5 6">
    <name type="scientific">Sulfobacillus thermosulfidooxidans (strain DSM 9293 / VKM B-1269 / AT-1)</name>
    <dbReference type="NCBI Taxonomy" id="929705"/>
    <lineage>
        <taxon>Bacteria</taxon>
        <taxon>Bacillati</taxon>
        <taxon>Bacillota</taxon>
        <taxon>Clostridia</taxon>
        <taxon>Eubacteriales</taxon>
        <taxon>Clostridiales Family XVII. Incertae Sedis</taxon>
        <taxon>Sulfobacillus</taxon>
    </lineage>
</organism>
<protein>
    <submittedName>
        <fullName evidence="5">MinD-like ATPase involved in chromosome partitioning or flagellar assembly</fullName>
    </submittedName>
</protein>
<feature type="domain" description="CobQ/CobB/MinD/ParA nucleotide binding" evidence="4">
    <location>
        <begin position="223"/>
        <end position="456"/>
    </location>
</feature>
<sequence>MWTVIVAVDPNANTSLLEWVRDQGRDAVQEVLEVAHASQIPNVLTLRSDQPIALWLSTICPDLPQWAQVIMTLIQHRTAPTRIVLLAEGTPDGVAGSLGSLAATPLATAATVFEGQTQPDTGELIYDYAAIGDALWGSAAPVVPPASGPSVEVTRAMPGSASAPASAPDIPDHAASAPSPSSRPVKRRWWGRAKTPPSAPGAEALDAYEPRVVRAVLPASRLIVVVGGKGGVGKTTVAASLLRQAAQRYGSAMGIDFDYLKPNLALHFWPIDARMPNIDELFDSIEIARTAIRERGIDEDTERRMVGEWIERLRPPEPGVFVIPGPTRRLRVSLPPERTPGYVLDWALAQSDPVVVVDTDPALDEAAETALTRAGQDGVIVLVTTPEYDALAEADRVRQQMVQGLGIPDERIVLLVNHRGSPHDAVSLKDIRTVHLPNLELVGNLPWVPKAANAALMHQRAIPWPRKVRWDHILVALTGRQPDRHARKRRESRVVGRQ</sequence>
<dbReference type="SUPFAM" id="SSF52540">
    <property type="entry name" value="P-loop containing nucleoside triphosphate hydrolases"/>
    <property type="match status" value="1"/>
</dbReference>
<evidence type="ECO:0000256" key="1">
    <source>
        <dbReference type="ARBA" id="ARBA00022741"/>
    </source>
</evidence>
<name>A0A1W1W6P4_SULTA</name>
<keyword evidence="1" id="KW-0547">Nucleotide-binding</keyword>
<dbReference type="GO" id="GO:0009898">
    <property type="term" value="C:cytoplasmic side of plasma membrane"/>
    <property type="evidence" value="ECO:0007669"/>
    <property type="project" value="TreeGrafter"/>
</dbReference>
<keyword evidence="5" id="KW-0282">Flagellum</keyword>
<keyword evidence="6" id="KW-1185">Reference proteome</keyword>
<accession>A0A1W1W6P4</accession>
<dbReference type="RefSeq" id="WP_084660696.1">
    <property type="nucleotide sequence ID" value="NZ_FWWY01000001.1"/>
</dbReference>
<evidence type="ECO:0000256" key="3">
    <source>
        <dbReference type="SAM" id="MobiDB-lite"/>
    </source>
</evidence>
<dbReference type="Proteomes" id="UP000192660">
    <property type="component" value="Unassembled WGS sequence"/>
</dbReference>
<dbReference type="InterPro" id="IPR027417">
    <property type="entry name" value="P-loop_NTPase"/>
</dbReference>
<dbReference type="PANTHER" id="PTHR43384:SF6">
    <property type="entry name" value="SEPTUM SITE-DETERMINING PROTEIN MIND HOMOLOG, CHLOROPLASTIC"/>
    <property type="match status" value="1"/>
</dbReference>
<keyword evidence="2" id="KW-0067">ATP-binding</keyword>
<dbReference type="GO" id="GO:0051782">
    <property type="term" value="P:negative regulation of cell division"/>
    <property type="evidence" value="ECO:0007669"/>
    <property type="project" value="TreeGrafter"/>
</dbReference>
<dbReference type="PANTHER" id="PTHR43384">
    <property type="entry name" value="SEPTUM SITE-DETERMINING PROTEIN MIND HOMOLOG, CHLOROPLASTIC-RELATED"/>
    <property type="match status" value="1"/>
</dbReference>
<dbReference type="EMBL" id="FWWY01000001">
    <property type="protein sequence ID" value="SMC01948.1"/>
    <property type="molecule type" value="Genomic_DNA"/>
</dbReference>
<keyword evidence="5" id="KW-0966">Cell projection</keyword>
<dbReference type="Pfam" id="PF01656">
    <property type="entry name" value="CbiA"/>
    <property type="match status" value="1"/>
</dbReference>
<gene>
    <name evidence="5" type="ORF">SAMN00768000_0176</name>
</gene>
<evidence type="ECO:0000313" key="5">
    <source>
        <dbReference type="EMBL" id="SMC01948.1"/>
    </source>
</evidence>
<dbReference type="OrthoDB" id="2080722at2"/>
<reference evidence="6" key="1">
    <citation type="submission" date="2017-04" db="EMBL/GenBank/DDBJ databases">
        <authorList>
            <person name="Varghese N."/>
            <person name="Submissions S."/>
        </authorList>
    </citation>
    <scope>NUCLEOTIDE SEQUENCE [LARGE SCALE GENOMIC DNA]</scope>
    <source>
        <strain evidence="6">DSM 9293</strain>
    </source>
</reference>
<keyword evidence="5" id="KW-0969">Cilium</keyword>
<evidence type="ECO:0000259" key="4">
    <source>
        <dbReference type="Pfam" id="PF01656"/>
    </source>
</evidence>
<feature type="region of interest" description="Disordered" evidence="3">
    <location>
        <begin position="147"/>
        <end position="203"/>
    </location>
</feature>
<dbReference type="Gene3D" id="3.40.50.300">
    <property type="entry name" value="P-loop containing nucleotide triphosphate hydrolases"/>
    <property type="match status" value="1"/>
</dbReference>
<dbReference type="AlphaFoldDB" id="A0A1W1W6P4"/>
<evidence type="ECO:0000256" key="2">
    <source>
        <dbReference type="ARBA" id="ARBA00022840"/>
    </source>
</evidence>